<dbReference type="Gene3D" id="3.40.50.1980">
    <property type="entry name" value="Nitrogenase molybdenum iron protein domain"/>
    <property type="match status" value="2"/>
</dbReference>
<dbReference type="SUPFAM" id="SSF53807">
    <property type="entry name" value="Helical backbone' metal receptor"/>
    <property type="match status" value="1"/>
</dbReference>
<evidence type="ECO:0000313" key="2">
    <source>
        <dbReference type="EMBL" id="MBB2162290.1"/>
    </source>
</evidence>
<sequence>MTRRTLVLCASAVMTPPARGADERSVTDCRGRRVRVGFARRIACAGGTITETLYALGAQGRVVAVDVTSTWPPEALRDRKSLGYMRTLSAEGILSLRPDLVLAMNDAGPPAALDQLMAAAVPIVFVDATPSPDAILARTRFLADVVDLPAAGARLGESIERGFATLRQWRLDHAGGARKVLFVMRMQNGRPLAAGSGTAAASIIGLAGHANAASGMQGYKILNDEAVVALAPDVILLMDQDAAAIRPALLASPAFALTPAGRRRAIVSMEGERMLGFGPRTPGAALDLARMIDMAGKTI</sequence>
<dbReference type="InterPro" id="IPR050902">
    <property type="entry name" value="ABC_Transporter_SBP"/>
</dbReference>
<comment type="caution">
    <text evidence="2">The sequence shown here is derived from an EMBL/GenBank/DDBJ whole genome shotgun (WGS) entry which is preliminary data.</text>
</comment>
<evidence type="ECO:0000259" key="1">
    <source>
        <dbReference type="PROSITE" id="PS50983"/>
    </source>
</evidence>
<dbReference type="Proteomes" id="UP000589085">
    <property type="component" value="Unassembled WGS sequence"/>
</dbReference>
<evidence type="ECO:0000313" key="3">
    <source>
        <dbReference type="Proteomes" id="UP000589085"/>
    </source>
</evidence>
<dbReference type="PROSITE" id="PS50983">
    <property type="entry name" value="FE_B12_PBP"/>
    <property type="match status" value="1"/>
</dbReference>
<feature type="domain" description="Fe/B12 periplasmic-binding" evidence="1">
    <location>
        <begin position="41"/>
        <end position="299"/>
    </location>
</feature>
<name>A0A7W4IG63_9PROT</name>
<dbReference type="EMBL" id="JABEQJ010000035">
    <property type="protein sequence ID" value="MBB2162290.1"/>
    <property type="molecule type" value="Genomic_DNA"/>
</dbReference>
<dbReference type="Pfam" id="PF01497">
    <property type="entry name" value="Peripla_BP_2"/>
    <property type="match status" value="1"/>
</dbReference>
<protein>
    <submittedName>
        <fullName evidence="2">ABC transporter substrate-binding protein</fullName>
    </submittedName>
</protein>
<dbReference type="InterPro" id="IPR002491">
    <property type="entry name" value="ABC_transptr_periplasmic_BD"/>
</dbReference>
<organism evidence="2 3">
    <name type="scientific">Gluconacetobacter sacchari</name>
    <dbReference type="NCBI Taxonomy" id="92759"/>
    <lineage>
        <taxon>Bacteria</taxon>
        <taxon>Pseudomonadati</taxon>
        <taxon>Pseudomonadota</taxon>
        <taxon>Alphaproteobacteria</taxon>
        <taxon>Acetobacterales</taxon>
        <taxon>Acetobacteraceae</taxon>
        <taxon>Gluconacetobacter</taxon>
    </lineage>
</organism>
<gene>
    <name evidence="2" type="ORF">HLH48_19360</name>
</gene>
<dbReference type="PANTHER" id="PTHR30535:SF4">
    <property type="entry name" value="HEMIN-BINDING PERIPLASMIC PROTEIN HMUT"/>
    <property type="match status" value="1"/>
</dbReference>
<dbReference type="AlphaFoldDB" id="A0A7W4IG63"/>
<reference evidence="2 3" key="1">
    <citation type="submission" date="2020-04" db="EMBL/GenBank/DDBJ databases">
        <title>Description of novel Gluconacetobacter.</title>
        <authorList>
            <person name="Sombolestani A."/>
        </authorList>
    </citation>
    <scope>NUCLEOTIDE SEQUENCE [LARGE SCALE GENOMIC DNA]</scope>
    <source>
        <strain evidence="2 3">LMG 19747</strain>
    </source>
</reference>
<dbReference type="PANTHER" id="PTHR30535">
    <property type="entry name" value="VITAMIN B12-BINDING PROTEIN"/>
    <property type="match status" value="1"/>
</dbReference>
<proteinExistence type="predicted"/>
<accession>A0A7W4IG63</accession>